<organism evidence="4 5">
    <name type="scientific">Actinomadura rayongensis</name>
    <dbReference type="NCBI Taxonomy" id="1429076"/>
    <lineage>
        <taxon>Bacteria</taxon>
        <taxon>Bacillati</taxon>
        <taxon>Actinomycetota</taxon>
        <taxon>Actinomycetes</taxon>
        <taxon>Streptosporangiales</taxon>
        <taxon>Thermomonosporaceae</taxon>
        <taxon>Actinomadura</taxon>
    </lineage>
</organism>
<evidence type="ECO:0000259" key="1">
    <source>
        <dbReference type="Pfam" id="PF00656"/>
    </source>
</evidence>
<evidence type="ECO:0008006" key="6">
    <source>
        <dbReference type="Google" id="ProtNLM"/>
    </source>
</evidence>
<dbReference type="Proteomes" id="UP000431901">
    <property type="component" value="Unassembled WGS sequence"/>
</dbReference>
<evidence type="ECO:0000313" key="4">
    <source>
        <dbReference type="EMBL" id="MXQ65657.1"/>
    </source>
</evidence>
<dbReference type="Pfam" id="PF24401">
    <property type="entry name" value="iHD-CE"/>
    <property type="match status" value="1"/>
</dbReference>
<proteinExistence type="predicted"/>
<reference evidence="4 5" key="1">
    <citation type="submission" date="2019-12" db="EMBL/GenBank/DDBJ databases">
        <title>Nocardia macrotermitis sp. nov. and Nocardia aurantia sp. nov., isolated from the gut of the fungus growing-termite Macrotermes natalensis.</title>
        <authorList>
            <person name="Christine B."/>
            <person name="Rene B."/>
        </authorList>
    </citation>
    <scope>NUCLEOTIDE SEQUENCE [LARGE SCALE GENOMIC DNA]</scope>
    <source>
        <strain evidence="4 5">DSM 102126</strain>
    </source>
</reference>
<feature type="domain" description="wHTH-Hsp90 Na associated" evidence="3">
    <location>
        <begin position="1418"/>
        <end position="1471"/>
    </location>
</feature>
<dbReference type="OrthoDB" id="9802640at2"/>
<dbReference type="InterPro" id="IPR056506">
    <property type="entry name" value="iHD-CE"/>
</dbReference>
<feature type="domain" description="wHTH-Hsp90 Na associated" evidence="3">
    <location>
        <begin position="1222"/>
        <end position="1273"/>
    </location>
</feature>
<dbReference type="SUPFAM" id="SSF55874">
    <property type="entry name" value="ATPase domain of HSP90 chaperone/DNA topoisomerase II/histidine kinase"/>
    <property type="match status" value="1"/>
</dbReference>
<dbReference type="Pfam" id="PF24410">
    <property type="entry name" value="wHTH-HSP90_Na-assoc"/>
    <property type="match status" value="5"/>
</dbReference>
<keyword evidence="5" id="KW-1185">Reference proteome</keyword>
<evidence type="ECO:0000259" key="2">
    <source>
        <dbReference type="Pfam" id="PF24401"/>
    </source>
</evidence>
<feature type="domain" description="Peptidase C14 caspase" evidence="1">
    <location>
        <begin position="27"/>
        <end position="209"/>
    </location>
</feature>
<feature type="domain" description="wHTH-Hsp90 Na associated" evidence="3">
    <location>
        <begin position="1285"/>
        <end position="1339"/>
    </location>
</feature>
<dbReference type="InterPro" id="IPR056507">
    <property type="entry name" value="wHTH-HSP90_Na-assoc"/>
</dbReference>
<dbReference type="GO" id="GO:0004197">
    <property type="term" value="F:cysteine-type endopeptidase activity"/>
    <property type="evidence" value="ECO:0007669"/>
    <property type="project" value="InterPro"/>
</dbReference>
<accession>A0A6I4W665</accession>
<dbReference type="GO" id="GO:0006508">
    <property type="term" value="P:proteolysis"/>
    <property type="evidence" value="ECO:0007669"/>
    <property type="project" value="InterPro"/>
</dbReference>
<feature type="domain" description="iHD-CE" evidence="2">
    <location>
        <begin position="276"/>
        <end position="635"/>
    </location>
</feature>
<dbReference type="NCBIfam" id="NF047832">
    <property type="entry name" value="caspase_w_EACC1"/>
    <property type="match status" value="1"/>
</dbReference>
<dbReference type="Gene3D" id="3.30.565.10">
    <property type="entry name" value="Histidine kinase-like ATPase, C-terminal domain"/>
    <property type="match status" value="1"/>
</dbReference>
<evidence type="ECO:0000313" key="5">
    <source>
        <dbReference type="Proteomes" id="UP000431901"/>
    </source>
</evidence>
<comment type="caution">
    <text evidence="4">The sequence shown here is derived from an EMBL/GenBank/DDBJ whole genome shotgun (WGS) entry which is preliminary data.</text>
</comment>
<dbReference type="Pfam" id="PF00656">
    <property type="entry name" value="Peptidase_C14"/>
    <property type="match status" value="1"/>
</dbReference>
<dbReference type="InterPro" id="IPR036890">
    <property type="entry name" value="HATPase_C_sf"/>
</dbReference>
<dbReference type="InterPro" id="IPR011600">
    <property type="entry name" value="Pept_C14_caspase"/>
</dbReference>
<dbReference type="EMBL" id="WUTW01000002">
    <property type="protein sequence ID" value="MXQ65657.1"/>
    <property type="molecule type" value="Genomic_DNA"/>
</dbReference>
<gene>
    <name evidence="4" type="ORF">GQ466_16640</name>
</gene>
<protein>
    <recommendedName>
        <fullName evidence="6">Caspase family protein</fullName>
    </recommendedName>
</protein>
<feature type="domain" description="wHTH-Hsp90 Na associated" evidence="3">
    <location>
        <begin position="1152"/>
        <end position="1206"/>
    </location>
</feature>
<name>A0A6I4W665_9ACTN</name>
<feature type="domain" description="wHTH-Hsp90 Na associated" evidence="3">
    <location>
        <begin position="1351"/>
        <end position="1405"/>
    </location>
</feature>
<dbReference type="Gene3D" id="3.40.50.1460">
    <property type="match status" value="1"/>
</dbReference>
<dbReference type="RefSeq" id="WP_161103725.1">
    <property type="nucleotide sequence ID" value="NZ_WUTW01000002.1"/>
</dbReference>
<evidence type="ECO:0000259" key="3">
    <source>
        <dbReference type="Pfam" id="PF24410"/>
    </source>
</evidence>
<sequence>MSLPDPAASRAVLIGTHSGCQDLGTWAGDLPSVARNTSRLQRLLTDGTVWGLSPEHCVELSQPEDERTVLDEVKRAARDATDTLLVYYAGHGMLVGPGDDLYLALPGVDEPDQCLAYAHLSGRIVSNRSGSLRTVVILDCCFSGAAFRGQMGADQPPKKLQEQVAEKAEFHGACVLTASAETQPALAPPDDEFTVFTGELINIMSEGIDGGPEFLDTGTLHGELKKRLALRPATPEPQFGTRGQGGRIVLARNRAHPAARKATGLRARNPADEDPWVTGVRDNPVWRMVADENGLGADELRAAAASFAGELSRSHSAARAKFEDSPWCDPMLAPRTAERLNFLIDQLGADFTLSSAEAALLTVTPFLHATVHAIHLARNVLSPPPSTWLAETEDDAVQIFAQFCRDYFSRQYRRTETLIDDTARSALNWWLLQRMTRHDMQLHPHHVETTLTELVGAARIGAGYSDADRLVREVFERLRLAVLTQAMDLGPERLAEAEGAFKSFRRRVTLRASTGWEKHVREQLLGHLLVLARKMAIDPADLGETLVGHIGTRRNGLDARTVRETVADSSWVPWHRNRVLNARCHHQAVAVALADHVGIVAGVLKVIHSAADTRTDLAVLGRLPDTVGADNIGPADTGDGRPAYDSPGLRFRLDDEKVRELLMGEQLYHDRTLAIRELYQNALDACRYRWARSEYLRRKGHDLAPYNGRIEFSQGSDDYGPFIECEDNGIGLDVHGLKDVFSRAGARFTDLPEFLQERAEWEALDEPIELFPNSRFGIGVLSYFMLADEIVVTTCRMGRKGEPGEILEVTISGPGTIFHINRIGPGVAPFTRVRLYLNRSIVPPSTVDVLRRLLWVAEFNTTADSGTEKEVWVPGELSPRAPIGAEDPLRVGARRTVDDVVGDSSDQVWWCGGPGAVLADGLWAGRNIYGAVVNLRGPIAPTLSVDRRNMLDYDEPAVKNLLSSAVDRIVAMPSRDEREPLEVSEPNGRYAVGSYLWLSRLAADRPFLADSIVLRLAANTNHCWRIGGIAIPISIFGCFPSDILDNYFPWMGEGAYRSDLWGFGRAAGRVGAWRRAVFVDLLEKRPSPLVHFKDISLPSDAFILAGYASGSITRTHIIGAAARLNISVSRVVERLVGWGFEVPGSAGLPDTVPLEDDAVLLSRDADGRPPWLVDGEPIPISHVVQVGLRLRWRVPQVVERLVGWGFEVPGSAGLPDTIPSEDDAAVLLSRDADGRAPWLAGGEPIPISHVVQVGLRLRWRVPQVVERLARWGFEVPGSAGLPDTVPLEDDAVLLSRDADGRPPWLVDGVPVSVGHVVRLAVRLRWRVPQVVEGLARWGFEVPGSAGLPDTVPLEDDAVLLSRDANGGPPWLVDGVPVSVGHVVRLAVRLRWRVPQVVERLVGWGFEVPGSAGLPDTIPSDDAAVLLSRDADGSVLWLVDGETVSIESLISVAVQLRRPVSEIAARLTALGFTVPVTRAPIDPRYWFGAGSQEAAPEA</sequence>